<evidence type="ECO:0000313" key="6">
    <source>
        <dbReference type="EMBL" id="RDK96690.1"/>
    </source>
</evidence>
<reference evidence="6 7" key="1">
    <citation type="submission" date="2018-07" db="EMBL/GenBank/DDBJ databases">
        <title>Genomic Encyclopedia of Type Strains, Phase IV (KMG-IV): sequencing the most valuable type-strain genomes for metagenomic binning, comparative biology and taxonomic classification.</title>
        <authorList>
            <person name="Goeker M."/>
        </authorList>
    </citation>
    <scope>NUCLEOTIDE SEQUENCE [LARGE SCALE GENOMIC DNA]</scope>
    <source>
        <strain evidence="6 7">DSM 103736</strain>
    </source>
</reference>
<dbReference type="PANTHER" id="PTHR43424">
    <property type="entry name" value="LOCUS PUTATIVE PROTEIN 1-RELATED"/>
    <property type="match status" value="1"/>
</dbReference>
<organism evidence="6 7">
    <name type="scientific">Enterobacillus tribolii</name>
    <dbReference type="NCBI Taxonomy" id="1487935"/>
    <lineage>
        <taxon>Bacteria</taxon>
        <taxon>Pseudomonadati</taxon>
        <taxon>Pseudomonadota</taxon>
        <taxon>Gammaproteobacteria</taxon>
        <taxon>Enterobacterales</taxon>
        <taxon>Hafniaceae</taxon>
        <taxon>Enterobacillus</taxon>
    </lineage>
</organism>
<name>A0A370R2N4_9GAMM</name>
<feature type="transmembrane region" description="Helical" evidence="5">
    <location>
        <begin position="380"/>
        <end position="401"/>
    </location>
</feature>
<feature type="transmembrane region" description="Helical" evidence="5">
    <location>
        <begin position="80"/>
        <end position="103"/>
    </location>
</feature>
<evidence type="ECO:0000256" key="3">
    <source>
        <dbReference type="ARBA" id="ARBA00022989"/>
    </source>
</evidence>
<dbReference type="InterPro" id="IPR052556">
    <property type="entry name" value="PolySynth_Transporter"/>
</dbReference>
<feature type="transmembrane region" description="Helical" evidence="5">
    <location>
        <begin position="7"/>
        <end position="25"/>
    </location>
</feature>
<dbReference type="PANTHER" id="PTHR43424:SF1">
    <property type="entry name" value="LOCUS PUTATIVE PROTEIN 1-RELATED"/>
    <property type="match status" value="1"/>
</dbReference>
<dbReference type="GO" id="GO:0016020">
    <property type="term" value="C:membrane"/>
    <property type="evidence" value="ECO:0007669"/>
    <property type="project" value="UniProtKB-SubCell"/>
</dbReference>
<evidence type="ECO:0000313" key="7">
    <source>
        <dbReference type="Proteomes" id="UP000254848"/>
    </source>
</evidence>
<proteinExistence type="predicted"/>
<dbReference type="InterPro" id="IPR002797">
    <property type="entry name" value="Polysacc_synth"/>
</dbReference>
<comment type="subcellular location">
    <subcellularLocation>
        <location evidence="1">Membrane</location>
        <topology evidence="1">Multi-pass membrane protein</topology>
    </subcellularLocation>
</comment>
<accession>A0A370R2N4</accession>
<dbReference type="Pfam" id="PF01943">
    <property type="entry name" value="Polysacc_synt"/>
    <property type="match status" value="1"/>
</dbReference>
<evidence type="ECO:0000256" key="2">
    <source>
        <dbReference type="ARBA" id="ARBA00022692"/>
    </source>
</evidence>
<evidence type="ECO:0000256" key="1">
    <source>
        <dbReference type="ARBA" id="ARBA00004141"/>
    </source>
</evidence>
<keyword evidence="3 5" id="KW-1133">Transmembrane helix</keyword>
<dbReference type="RefSeq" id="WP_115456488.1">
    <property type="nucleotide sequence ID" value="NZ_QRAP01000001.1"/>
</dbReference>
<protein>
    <submittedName>
        <fullName evidence="6">PST family polysaccharide transporter</fullName>
    </submittedName>
</protein>
<feature type="transmembrane region" description="Helical" evidence="5">
    <location>
        <begin position="320"/>
        <end position="343"/>
    </location>
</feature>
<evidence type="ECO:0000256" key="4">
    <source>
        <dbReference type="ARBA" id="ARBA00023136"/>
    </source>
</evidence>
<dbReference type="OrthoDB" id="103403at2"/>
<dbReference type="AlphaFoldDB" id="A0A370R2N4"/>
<feature type="transmembrane region" description="Helical" evidence="5">
    <location>
        <begin position="115"/>
        <end position="135"/>
    </location>
</feature>
<feature type="transmembrane region" description="Helical" evidence="5">
    <location>
        <begin position="355"/>
        <end position="374"/>
    </location>
</feature>
<keyword evidence="2 5" id="KW-0812">Transmembrane</keyword>
<feature type="transmembrane region" description="Helical" evidence="5">
    <location>
        <begin position="142"/>
        <end position="162"/>
    </location>
</feature>
<keyword evidence="4 5" id="KW-0472">Membrane</keyword>
<keyword evidence="7" id="KW-1185">Reference proteome</keyword>
<gene>
    <name evidence="6" type="ORF">C8D90_101121</name>
</gene>
<sequence>MSSLKKNVVSLTIVQLCVYVVPLLQFPYLTRVLGVEIFGVIAYSLSLMLLANIITDYGLNLYLPQRIASGENSTYKISRIFTESIIIKFFLLIITLLIFFAIIYTNSNYKGYSHYFLLFSFVIIANGFIPVWLFIGMEQLYYYSRVIITTKLISLILIYFFVKSVDDLNVFGYIYIIQAILSLLILLLLAKKKYNIKIVYVAFEDVKCTFKISTTFFLSRASAALYSSLCLIMLGYCSTPIQVAYYNAAEQLYKAGQQVFWPINQAIYPYMVRTKNYKLFYKVIFVALLVAVLGALFGVFWGADILELIYGKEFIAASNILSVFMIAIVINTLGSLMGYPALVPIGLSKIANNSVIIAGLFQIIVLCSIYYSGMTVIGKTIAYSVVACELLVATIRCIGFYRGMRRQV</sequence>
<feature type="transmembrane region" description="Helical" evidence="5">
    <location>
        <begin position="168"/>
        <end position="190"/>
    </location>
</feature>
<feature type="transmembrane region" description="Helical" evidence="5">
    <location>
        <begin position="37"/>
        <end position="59"/>
    </location>
</feature>
<dbReference type="Proteomes" id="UP000254848">
    <property type="component" value="Unassembled WGS sequence"/>
</dbReference>
<feature type="transmembrane region" description="Helical" evidence="5">
    <location>
        <begin position="279"/>
        <end position="300"/>
    </location>
</feature>
<comment type="caution">
    <text evidence="6">The sequence shown here is derived from an EMBL/GenBank/DDBJ whole genome shotgun (WGS) entry which is preliminary data.</text>
</comment>
<dbReference type="EMBL" id="QRAP01000001">
    <property type="protein sequence ID" value="RDK96690.1"/>
    <property type="molecule type" value="Genomic_DNA"/>
</dbReference>
<evidence type="ECO:0000256" key="5">
    <source>
        <dbReference type="SAM" id="Phobius"/>
    </source>
</evidence>